<dbReference type="Pfam" id="PF04456">
    <property type="entry name" value="DUF503"/>
    <property type="match status" value="1"/>
</dbReference>
<organism evidence="1 2">
    <name type="scientific">Kouleothrix aurantiaca</name>
    <dbReference type="NCBI Taxonomy" id="186479"/>
    <lineage>
        <taxon>Bacteria</taxon>
        <taxon>Bacillati</taxon>
        <taxon>Chloroflexota</taxon>
        <taxon>Chloroflexia</taxon>
        <taxon>Chloroflexales</taxon>
        <taxon>Roseiflexineae</taxon>
        <taxon>Roseiflexaceae</taxon>
        <taxon>Kouleothrix</taxon>
    </lineage>
</organism>
<evidence type="ECO:0008006" key="3">
    <source>
        <dbReference type="Google" id="ProtNLM"/>
    </source>
</evidence>
<evidence type="ECO:0000313" key="2">
    <source>
        <dbReference type="Proteomes" id="UP000050509"/>
    </source>
</evidence>
<reference evidence="1 2" key="1">
    <citation type="submission" date="2015-09" db="EMBL/GenBank/DDBJ databases">
        <title>Draft genome sequence of Kouleothrix aurantiaca JCM 19913.</title>
        <authorList>
            <person name="Hemp J."/>
        </authorList>
    </citation>
    <scope>NUCLEOTIDE SEQUENCE [LARGE SCALE GENOMIC DNA]</scope>
    <source>
        <strain evidence="1 2">COM-B</strain>
    </source>
</reference>
<proteinExistence type="predicted"/>
<dbReference type="PANTHER" id="PTHR36441:SF1">
    <property type="entry name" value="DUF503 DOMAIN-CONTAINING PROTEIN"/>
    <property type="match status" value="1"/>
</dbReference>
<keyword evidence="2" id="KW-1185">Reference proteome</keyword>
<accession>A0A0P9DKN7</accession>
<protein>
    <recommendedName>
        <fullName evidence="3">DUF503 domain-containing protein</fullName>
    </recommendedName>
</protein>
<name>A0A0P9DKN7_9CHLR</name>
<evidence type="ECO:0000313" key="1">
    <source>
        <dbReference type="EMBL" id="KPV50434.1"/>
    </source>
</evidence>
<dbReference type="InterPro" id="IPR036746">
    <property type="entry name" value="TT1725-like_sf"/>
</dbReference>
<dbReference type="InterPro" id="IPR007546">
    <property type="entry name" value="DUF503"/>
</dbReference>
<comment type="caution">
    <text evidence="1">The sequence shown here is derived from an EMBL/GenBank/DDBJ whole genome shotgun (WGS) entry which is preliminary data.</text>
</comment>
<dbReference type="PANTHER" id="PTHR36441">
    <property type="entry name" value="HYPOTHETICAL CYTOSOLIC PROTEIN"/>
    <property type="match status" value="1"/>
</dbReference>
<dbReference type="EMBL" id="LJCR01001395">
    <property type="protein sequence ID" value="KPV50434.1"/>
    <property type="molecule type" value="Genomic_DNA"/>
</dbReference>
<dbReference type="Proteomes" id="UP000050509">
    <property type="component" value="Unassembled WGS sequence"/>
</dbReference>
<gene>
    <name evidence="1" type="ORF">SE17_26975</name>
</gene>
<dbReference type="SUPFAM" id="SSF103007">
    <property type="entry name" value="Hypothetical protein TT1725"/>
    <property type="match status" value="1"/>
</dbReference>
<dbReference type="Gene3D" id="3.30.70.1120">
    <property type="entry name" value="TT1725-like"/>
    <property type="match status" value="1"/>
</dbReference>
<sequence>MIIGACTIVLHLPGVFSLKEKRSIVKSVLARLRNEFNVSTAEVDAQDQHTRAVLGVACVSASAEYARGQLDAVVRWLEENRPDAPVLDYEIELL</sequence>
<dbReference type="AlphaFoldDB" id="A0A0P9DKN7"/>